<sequence length="180" mass="20091">MLLFSVLCSSELLGSTPSRSSHESPFLYCLQPSWKHQTIAHLPVYAPTPHPQLKHWHSEDHKVRESVLRTSMPLLPNSTPVGKPTSSCKPSSTINSSRFHCCLAQLSKSSPEQTITYILFSSVPTQIPLADPVRVLSDFCCVTNELFNLLFCLHNCLPMLRVGKPILSQNEQTNKTLGHN</sequence>
<proteinExistence type="predicted"/>
<keyword evidence="2" id="KW-1185">Reference proteome</keyword>
<evidence type="ECO:0000313" key="2">
    <source>
        <dbReference type="Proteomes" id="UP001469553"/>
    </source>
</evidence>
<dbReference type="Proteomes" id="UP001469553">
    <property type="component" value="Unassembled WGS sequence"/>
</dbReference>
<organism evidence="1 2">
    <name type="scientific">Ameca splendens</name>
    <dbReference type="NCBI Taxonomy" id="208324"/>
    <lineage>
        <taxon>Eukaryota</taxon>
        <taxon>Metazoa</taxon>
        <taxon>Chordata</taxon>
        <taxon>Craniata</taxon>
        <taxon>Vertebrata</taxon>
        <taxon>Euteleostomi</taxon>
        <taxon>Actinopterygii</taxon>
        <taxon>Neopterygii</taxon>
        <taxon>Teleostei</taxon>
        <taxon>Neoteleostei</taxon>
        <taxon>Acanthomorphata</taxon>
        <taxon>Ovalentaria</taxon>
        <taxon>Atherinomorphae</taxon>
        <taxon>Cyprinodontiformes</taxon>
        <taxon>Goodeidae</taxon>
        <taxon>Ameca</taxon>
    </lineage>
</organism>
<protein>
    <submittedName>
        <fullName evidence="1">Uncharacterized protein</fullName>
    </submittedName>
</protein>
<gene>
    <name evidence="1" type="ORF">AMECASPLE_026867</name>
</gene>
<evidence type="ECO:0000313" key="1">
    <source>
        <dbReference type="EMBL" id="MEQ2296659.1"/>
    </source>
</evidence>
<dbReference type="EMBL" id="JAHRIP010040412">
    <property type="protein sequence ID" value="MEQ2296659.1"/>
    <property type="molecule type" value="Genomic_DNA"/>
</dbReference>
<comment type="caution">
    <text evidence="1">The sequence shown here is derived from an EMBL/GenBank/DDBJ whole genome shotgun (WGS) entry which is preliminary data.</text>
</comment>
<accession>A0ABV0YSM7</accession>
<name>A0ABV0YSM7_9TELE</name>
<reference evidence="1 2" key="1">
    <citation type="submission" date="2021-06" db="EMBL/GenBank/DDBJ databases">
        <authorList>
            <person name="Palmer J.M."/>
        </authorList>
    </citation>
    <scope>NUCLEOTIDE SEQUENCE [LARGE SCALE GENOMIC DNA]</scope>
    <source>
        <strain evidence="1 2">AS_MEX2019</strain>
        <tissue evidence="1">Muscle</tissue>
    </source>
</reference>